<keyword evidence="3" id="KW-0540">Nuclease</keyword>
<evidence type="ECO:0000259" key="7">
    <source>
        <dbReference type="Pfam" id="PF17917"/>
    </source>
</evidence>
<dbReference type="AlphaFoldDB" id="A0A9Q3HXT8"/>
<accession>A0A9Q3HXT8</accession>
<dbReference type="OrthoDB" id="3037028at2759"/>
<evidence type="ECO:0000313" key="8">
    <source>
        <dbReference type="EMBL" id="MBW0520137.1"/>
    </source>
</evidence>
<keyword evidence="2" id="KW-0548">Nucleotidyltransferase</keyword>
<evidence type="ECO:0000256" key="4">
    <source>
        <dbReference type="ARBA" id="ARBA00022759"/>
    </source>
</evidence>
<dbReference type="PANTHER" id="PTHR34072">
    <property type="entry name" value="ENZYMATIC POLYPROTEIN-RELATED"/>
    <property type="match status" value="1"/>
</dbReference>
<feature type="domain" description="Reverse transcriptase RNase H-like" evidence="7">
    <location>
        <begin position="3"/>
        <end position="90"/>
    </location>
</feature>
<evidence type="ECO:0000313" key="9">
    <source>
        <dbReference type="Proteomes" id="UP000765509"/>
    </source>
</evidence>
<reference evidence="8" key="1">
    <citation type="submission" date="2021-03" db="EMBL/GenBank/DDBJ databases">
        <title>Draft genome sequence of rust myrtle Austropuccinia psidii MF-1, a brazilian biotype.</title>
        <authorList>
            <person name="Quecine M.C."/>
            <person name="Pachon D.M.R."/>
            <person name="Bonatelli M.L."/>
            <person name="Correr F.H."/>
            <person name="Franceschini L.M."/>
            <person name="Leite T.F."/>
            <person name="Margarido G.R.A."/>
            <person name="Almeida C.A."/>
            <person name="Ferrarezi J.A."/>
            <person name="Labate C.A."/>
        </authorList>
    </citation>
    <scope>NUCLEOTIDE SEQUENCE</scope>
    <source>
        <strain evidence="8">MF-1</strain>
    </source>
</reference>
<protein>
    <recommendedName>
        <fullName evidence="7">Reverse transcriptase RNase H-like domain-containing protein</fullName>
    </recommendedName>
</protein>
<dbReference type="Pfam" id="PF17917">
    <property type="entry name" value="RT_RNaseH"/>
    <property type="match status" value="1"/>
</dbReference>
<dbReference type="GO" id="GO:0004519">
    <property type="term" value="F:endonuclease activity"/>
    <property type="evidence" value="ECO:0007669"/>
    <property type="project" value="UniProtKB-KW"/>
</dbReference>
<organism evidence="8 9">
    <name type="scientific">Austropuccinia psidii MF-1</name>
    <dbReference type="NCBI Taxonomy" id="1389203"/>
    <lineage>
        <taxon>Eukaryota</taxon>
        <taxon>Fungi</taxon>
        <taxon>Dikarya</taxon>
        <taxon>Basidiomycota</taxon>
        <taxon>Pucciniomycotina</taxon>
        <taxon>Pucciniomycetes</taxon>
        <taxon>Pucciniales</taxon>
        <taxon>Sphaerophragmiaceae</taxon>
        <taxon>Austropuccinia</taxon>
    </lineage>
</organism>
<dbReference type="GO" id="GO:0003964">
    <property type="term" value="F:RNA-directed DNA polymerase activity"/>
    <property type="evidence" value="ECO:0007669"/>
    <property type="project" value="UniProtKB-KW"/>
</dbReference>
<evidence type="ECO:0000256" key="2">
    <source>
        <dbReference type="ARBA" id="ARBA00022695"/>
    </source>
</evidence>
<keyword evidence="9" id="KW-1185">Reference proteome</keyword>
<keyword evidence="6" id="KW-0695">RNA-directed DNA polymerase</keyword>
<dbReference type="GO" id="GO:0016787">
    <property type="term" value="F:hydrolase activity"/>
    <property type="evidence" value="ECO:0007669"/>
    <property type="project" value="UniProtKB-KW"/>
</dbReference>
<name>A0A9Q3HXT8_9BASI</name>
<evidence type="ECO:0000256" key="5">
    <source>
        <dbReference type="ARBA" id="ARBA00022801"/>
    </source>
</evidence>
<dbReference type="EMBL" id="AVOT02027859">
    <property type="protein sequence ID" value="MBW0520137.1"/>
    <property type="molecule type" value="Genomic_DNA"/>
</dbReference>
<sequence>MAAGEVPMQEDKGKYRPVLNESITLSRLESKYSQPELELWGVAKMLKKLQTVLWGKNFNLQVDGKALIEMINSPCFPNALITRWVAFIQIFSFDLVHQPGKTFTMPYELSRTPQSKDEAKEKFDFEEEEECIRSHPGFVLKHNNIMKLAGIKLP</sequence>
<comment type="caution">
    <text evidence="8">The sequence shown here is derived from an EMBL/GenBank/DDBJ whole genome shotgun (WGS) entry which is preliminary data.</text>
</comment>
<dbReference type="InterPro" id="IPR041373">
    <property type="entry name" value="RT_RNaseH"/>
</dbReference>
<keyword evidence="1" id="KW-0808">Transferase</keyword>
<dbReference type="SUPFAM" id="SSF56672">
    <property type="entry name" value="DNA/RNA polymerases"/>
    <property type="match status" value="1"/>
</dbReference>
<evidence type="ECO:0000256" key="6">
    <source>
        <dbReference type="ARBA" id="ARBA00022918"/>
    </source>
</evidence>
<keyword evidence="4" id="KW-0255">Endonuclease</keyword>
<evidence type="ECO:0000256" key="1">
    <source>
        <dbReference type="ARBA" id="ARBA00022679"/>
    </source>
</evidence>
<dbReference type="InterPro" id="IPR043502">
    <property type="entry name" value="DNA/RNA_pol_sf"/>
</dbReference>
<gene>
    <name evidence="8" type="ORF">O181_059852</name>
</gene>
<keyword evidence="5" id="KW-0378">Hydrolase</keyword>
<dbReference type="Proteomes" id="UP000765509">
    <property type="component" value="Unassembled WGS sequence"/>
</dbReference>
<evidence type="ECO:0000256" key="3">
    <source>
        <dbReference type="ARBA" id="ARBA00022722"/>
    </source>
</evidence>
<proteinExistence type="predicted"/>